<name>A0A9Q0BFQ6_9HYPO</name>
<gene>
    <name evidence="3" type="ORF">J7T54_001588</name>
</gene>
<dbReference type="AlphaFoldDB" id="A0A9Q0BFQ6"/>
<reference evidence="3" key="2">
    <citation type="submission" date="2022-07" db="EMBL/GenBank/DDBJ databases">
        <authorList>
            <person name="Goncalves M.F.M."/>
            <person name="Hilario S."/>
            <person name="Van De Peer Y."/>
            <person name="Esteves A.C."/>
            <person name="Alves A."/>
        </authorList>
    </citation>
    <scope>NUCLEOTIDE SEQUENCE</scope>
    <source>
        <strain evidence="3">MUM 19.33</strain>
    </source>
</reference>
<comment type="caution">
    <text evidence="3">The sequence shown here is derived from an EMBL/GenBank/DDBJ whole genome shotgun (WGS) entry which is preliminary data.</text>
</comment>
<accession>A0A9Q0BFQ6</accession>
<keyword evidence="1" id="KW-0812">Transmembrane</keyword>
<feature type="signal peptide" evidence="2">
    <location>
        <begin position="1"/>
        <end position="18"/>
    </location>
</feature>
<evidence type="ECO:0000256" key="1">
    <source>
        <dbReference type="SAM" id="Phobius"/>
    </source>
</evidence>
<dbReference type="Proteomes" id="UP001055219">
    <property type="component" value="Unassembled WGS sequence"/>
</dbReference>
<keyword evidence="1" id="KW-1133">Transmembrane helix</keyword>
<keyword evidence="4" id="KW-1185">Reference proteome</keyword>
<keyword evidence="2" id="KW-0732">Signal</keyword>
<organism evidence="3 4">
    <name type="scientific">Emericellopsis cladophorae</name>
    <dbReference type="NCBI Taxonomy" id="2686198"/>
    <lineage>
        <taxon>Eukaryota</taxon>
        <taxon>Fungi</taxon>
        <taxon>Dikarya</taxon>
        <taxon>Ascomycota</taxon>
        <taxon>Pezizomycotina</taxon>
        <taxon>Sordariomycetes</taxon>
        <taxon>Hypocreomycetidae</taxon>
        <taxon>Hypocreales</taxon>
        <taxon>Bionectriaceae</taxon>
        <taxon>Emericellopsis</taxon>
    </lineage>
</organism>
<dbReference type="InterPro" id="IPR029033">
    <property type="entry name" value="His_PPase_superfam"/>
</dbReference>
<dbReference type="OrthoDB" id="258392at2759"/>
<sequence>MRLAASLALLAIIAPVLCEHVLASYIYHTPCESIPELVGTPALTFAGRMDCRLSAKFYRDRYMTPRSPYYIKALGDSPPMLSLGAPDEEVMPEQRARETWLENLTWNQVVQEKLSYTMRCIIPQANLTWNRSTADKALDFVNYAERNNPELIDSYYLDDHMRHFLESLAGMYETERAYRSEYPVQAVEGAVLAGHIINSLDEIVNATMTRRGLAPLISVFFGERGPLISLFGLLGKYTSWIDYELVPRPGASMAIELVNLGAPSLLSSENLAVRLYYAPGKINVESFRPLSTSMSTSSRLRASSAGNRPRRTESPWRYDAVHYNAFKGKVKRFAYQNRETMEAICKRSGFGTGPATRRERIRELLRSLFRHPSVLAMGGIAGIVVSSAGLAAAMAFGGYSMTKGVVEEEWAEAGDEPTQETTVWPRLES</sequence>
<evidence type="ECO:0000313" key="3">
    <source>
        <dbReference type="EMBL" id="KAI6783712.1"/>
    </source>
</evidence>
<dbReference type="RefSeq" id="XP_051364568.1">
    <property type="nucleotide sequence ID" value="XM_051503600.1"/>
</dbReference>
<dbReference type="GeneID" id="75828105"/>
<evidence type="ECO:0000256" key="2">
    <source>
        <dbReference type="SAM" id="SignalP"/>
    </source>
</evidence>
<dbReference type="Gene3D" id="3.40.50.1240">
    <property type="entry name" value="Phosphoglycerate mutase-like"/>
    <property type="match status" value="1"/>
</dbReference>
<evidence type="ECO:0000313" key="4">
    <source>
        <dbReference type="Proteomes" id="UP001055219"/>
    </source>
</evidence>
<dbReference type="SUPFAM" id="SSF53254">
    <property type="entry name" value="Phosphoglycerate mutase-like"/>
    <property type="match status" value="1"/>
</dbReference>
<feature type="transmembrane region" description="Helical" evidence="1">
    <location>
        <begin position="374"/>
        <end position="396"/>
    </location>
</feature>
<keyword evidence="1" id="KW-0472">Membrane</keyword>
<dbReference type="EMBL" id="JAGIXG020000006">
    <property type="protein sequence ID" value="KAI6783712.1"/>
    <property type="molecule type" value="Genomic_DNA"/>
</dbReference>
<reference evidence="3" key="1">
    <citation type="journal article" date="2021" name="J Fungi (Basel)">
        <title>Genomic and Metabolomic Analyses of the Marine Fungus Emericellopsis cladophorae: Insights into Saltwater Adaptability Mechanisms and Its Biosynthetic Potential.</title>
        <authorList>
            <person name="Goncalves M.F.M."/>
            <person name="Hilario S."/>
            <person name="Van de Peer Y."/>
            <person name="Esteves A.C."/>
            <person name="Alves A."/>
        </authorList>
    </citation>
    <scope>NUCLEOTIDE SEQUENCE</scope>
    <source>
        <strain evidence="3">MUM 19.33</strain>
    </source>
</reference>
<proteinExistence type="predicted"/>
<feature type="chain" id="PRO_5040119788" evidence="2">
    <location>
        <begin position="19"/>
        <end position="429"/>
    </location>
</feature>
<protein>
    <submittedName>
        <fullName evidence="3">Histidine phosphatase superfamily</fullName>
    </submittedName>
</protein>